<dbReference type="InterPro" id="IPR052650">
    <property type="entry name" value="Zinc_finger_CCCH"/>
</dbReference>
<dbReference type="Proteomes" id="UP001187192">
    <property type="component" value="Unassembled WGS sequence"/>
</dbReference>
<feature type="zinc finger region" description="C3H1-type" evidence="1">
    <location>
        <begin position="767"/>
        <end position="794"/>
    </location>
</feature>
<feature type="compositionally biased region" description="Polar residues" evidence="2">
    <location>
        <begin position="1102"/>
        <end position="1122"/>
    </location>
</feature>
<evidence type="ECO:0000259" key="3">
    <source>
        <dbReference type="PROSITE" id="PS50103"/>
    </source>
</evidence>
<dbReference type="GO" id="GO:0008270">
    <property type="term" value="F:zinc ion binding"/>
    <property type="evidence" value="ECO:0007669"/>
    <property type="project" value="UniProtKB-KW"/>
</dbReference>
<comment type="caution">
    <text evidence="4">The sequence shown here is derived from an EMBL/GenBank/DDBJ whole genome shotgun (WGS) entry which is preliminary data.</text>
</comment>
<reference evidence="4" key="1">
    <citation type="submission" date="2023-07" db="EMBL/GenBank/DDBJ databases">
        <title>draft genome sequence of fig (Ficus carica).</title>
        <authorList>
            <person name="Takahashi T."/>
            <person name="Nishimura K."/>
        </authorList>
    </citation>
    <scope>NUCLEOTIDE SEQUENCE</scope>
</reference>
<dbReference type="Gene3D" id="1.10.10.790">
    <property type="entry name" value="Surp module"/>
    <property type="match status" value="1"/>
</dbReference>
<feature type="region of interest" description="Disordered" evidence="2">
    <location>
        <begin position="121"/>
        <end position="155"/>
    </location>
</feature>
<feature type="compositionally biased region" description="Basic and acidic residues" evidence="2">
    <location>
        <begin position="1438"/>
        <end position="1448"/>
    </location>
</feature>
<dbReference type="PANTHER" id="PTHR36886:SF7">
    <property type="entry name" value="EXPRESSED PROTEIN"/>
    <property type="match status" value="1"/>
</dbReference>
<feature type="region of interest" description="Disordered" evidence="2">
    <location>
        <begin position="976"/>
        <end position="1069"/>
    </location>
</feature>
<dbReference type="GO" id="GO:0006396">
    <property type="term" value="P:RNA processing"/>
    <property type="evidence" value="ECO:0007669"/>
    <property type="project" value="InterPro"/>
</dbReference>
<protein>
    <recommendedName>
        <fullName evidence="3">C3H1-type domain-containing protein</fullName>
    </recommendedName>
</protein>
<feature type="region of interest" description="Disordered" evidence="2">
    <location>
        <begin position="1259"/>
        <end position="1283"/>
    </location>
</feature>
<organism evidence="4 5">
    <name type="scientific">Ficus carica</name>
    <name type="common">Common fig</name>
    <dbReference type="NCBI Taxonomy" id="3494"/>
    <lineage>
        <taxon>Eukaryota</taxon>
        <taxon>Viridiplantae</taxon>
        <taxon>Streptophyta</taxon>
        <taxon>Embryophyta</taxon>
        <taxon>Tracheophyta</taxon>
        <taxon>Spermatophyta</taxon>
        <taxon>Magnoliopsida</taxon>
        <taxon>eudicotyledons</taxon>
        <taxon>Gunneridae</taxon>
        <taxon>Pentapetalae</taxon>
        <taxon>rosids</taxon>
        <taxon>fabids</taxon>
        <taxon>Rosales</taxon>
        <taxon>Moraceae</taxon>
        <taxon>Ficeae</taxon>
        <taxon>Ficus</taxon>
    </lineage>
</organism>
<feature type="compositionally biased region" description="Polar residues" evidence="2">
    <location>
        <begin position="1264"/>
        <end position="1281"/>
    </location>
</feature>
<dbReference type="GO" id="GO:0003723">
    <property type="term" value="F:RNA binding"/>
    <property type="evidence" value="ECO:0007669"/>
    <property type="project" value="InterPro"/>
</dbReference>
<dbReference type="Gene3D" id="3.30.1370.210">
    <property type="match status" value="1"/>
</dbReference>
<feature type="region of interest" description="Disordered" evidence="2">
    <location>
        <begin position="1391"/>
        <end position="1480"/>
    </location>
</feature>
<dbReference type="EMBL" id="BTGU01000050">
    <property type="protein sequence ID" value="GMN54310.1"/>
    <property type="molecule type" value="Genomic_DNA"/>
</dbReference>
<feature type="compositionally biased region" description="Pro residues" evidence="2">
    <location>
        <begin position="68"/>
        <end position="92"/>
    </location>
</feature>
<proteinExistence type="predicted"/>
<feature type="region of interest" description="Disordered" evidence="2">
    <location>
        <begin position="1102"/>
        <end position="1139"/>
    </location>
</feature>
<feature type="compositionally biased region" description="Basic and acidic residues" evidence="2">
    <location>
        <begin position="821"/>
        <end position="840"/>
    </location>
</feature>
<evidence type="ECO:0000256" key="2">
    <source>
        <dbReference type="SAM" id="MobiDB-lite"/>
    </source>
</evidence>
<feature type="compositionally biased region" description="Acidic residues" evidence="2">
    <location>
        <begin position="1458"/>
        <end position="1467"/>
    </location>
</feature>
<feature type="region of interest" description="Disordered" evidence="2">
    <location>
        <begin position="1"/>
        <end position="95"/>
    </location>
</feature>
<evidence type="ECO:0000313" key="4">
    <source>
        <dbReference type="EMBL" id="GMN54310.1"/>
    </source>
</evidence>
<dbReference type="InterPro" id="IPR000571">
    <property type="entry name" value="Znf_CCCH"/>
</dbReference>
<dbReference type="SMART" id="SM00356">
    <property type="entry name" value="ZnF_C3H1"/>
    <property type="match status" value="1"/>
</dbReference>
<feature type="region of interest" description="Disordered" evidence="2">
    <location>
        <begin position="1184"/>
        <end position="1220"/>
    </location>
</feature>
<feature type="compositionally biased region" description="Polar residues" evidence="2">
    <location>
        <begin position="951"/>
        <end position="964"/>
    </location>
</feature>
<feature type="region of interest" description="Disordered" evidence="2">
    <location>
        <begin position="644"/>
        <end position="666"/>
    </location>
</feature>
<feature type="compositionally biased region" description="Polar residues" evidence="2">
    <location>
        <begin position="1198"/>
        <end position="1211"/>
    </location>
</feature>
<feature type="region of interest" description="Disordered" evidence="2">
    <location>
        <begin position="944"/>
        <end position="964"/>
    </location>
</feature>
<feature type="compositionally biased region" description="Basic residues" evidence="2">
    <location>
        <begin position="1408"/>
        <end position="1417"/>
    </location>
</feature>
<keyword evidence="1" id="KW-0479">Metal-binding</keyword>
<keyword evidence="5" id="KW-1185">Reference proteome</keyword>
<feature type="region of interest" description="Disordered" evidence="2">
    <location>
        <begin position="680"/>
        <end position="759"/>
    </location>
</feature>
<keyword evidence="1" id="KW-0862">Zinc</keyword>
<feature type="region of interest" description="Disordered" evidence="2">
    <location>
        <begin position="616"/>
        <end position="635"/>
    </location>
</feature>
<evidence type="ECO:0000256" key="1">
    <source>
        <dbReference type="PROSITE-ProRule" id="PRU00723"/>
    </source>
</evidence>
<keyword evidence="1" id="KW-0863">Zinc-finger</keyword>
<name>A0AA88DDQ6_FICCA</name>
<feature type="compositionally biased region" description="Polar residues" evidence="2">
    <location>
        <begin position="982"/>
        <end position="1029"/>
    </location>
</feature>
<feature type="compositionally biased region" description="Basic residues" evidence="2">
    <location>
        <begin position="699"/>
        <end position="712"/>
    </location>
</feature>
<accession>A0AA88DDQ6</accession>
<dbReference type="PANTHER" id="PTHR36886">
    <property type="entry name" value="PROTEIN FRIGIDA-ESSENTIAL 1"/>
    <property type="match status" value="1"/>
</dbReference>
<evidence type="ECO:0000313" key="5">
    <source>
        <dbReference type="Proteomes" id="UP001187192"/>
    </source>
</evidence>
<feature type="compositionally biased region" description="Pro residues" evidence="2">
    <location>
        <begin position="1123"/>
        <end position="1134"/>
    </location>
</feature>
<dbReference type="PROSITE" id="PS50103">
    <property type="entry name" value="ZF_C3H1"/>
    <property type="match status" value="1"/>
</dbReference>
<sequence length="1634" mass="178955">MYGQVNYGSQPPRASAYQQHPPAPPPPPNHQFHQGPQPRPSPLIQQAPPAVPPQINQPGGPHLYQHGPPAPPPLVHPGPPAQIHPLPPPPPLVSQVHLSGQQAQHSSHLGAQNVHHNPAIVPHTHGPARPEMLQAPQPLGALPPPPQSQGQQTSYRTAFFPPPPYPGGMQSFNHIPPPPPTTTSSFFTSTAYGSSVQTIKGEYHVSSLAPPPPSSPPPIPALPVSTNPPFSISKPSAPSFGEGATVSDQVRDGTSIQPGDVPLLNGSEMLSVPPPPLKPTEAKTIRRIEDLCQHIVKNGPGVEDVTRQSEYGNPEYEFLFGGGPSSEAAIGYEYFLWLKKKCLLEHKFHEEQSEPAVMPLEMDSSRQLNVLIVSAGCTSTSDSDMEMEDDITLFDKDQEMNLSAETLLHIKEHDIKKQLHAPKISPERSLAQGKSSEQLSCGSLFEQSEGLSSKPDLRFHSQVMDPVIAADRFLDSDPEKTVFSLPDNLNPSGAFVASETINLKEHNEAIKGGSPIRLLQDYASDDDSENDDELLYKDINPSTVRPSLRPDASSSSRHTGRCVETVLVAESQHCIGKSKKVSRWQSESILSQKAADCSPVSPGEVKDGGRAAITTRKTDGYVDGNPGKQSSGKDVSSYADFWKKAASGGPNEGVTEKENEEKKAKFESASLKVDEFGRLARESSNDSDSDSRYANRCEKRGKRGRSRSRSRSRSPSPVDRRRTRRSSWRRKEKRSRSRSWSPRNRRSRSRSPSYRRAGEFSGLRSDWGRVPACFDFIRGRCDRGARCRYMHHEVGKNDTSRHQRSKQKYLEVPSGSKNYRTKKESNITSTKHPEHVRDEAHIQEMQDGKADWKKEDDLMDSQKSNIFGHGSQLIDSGMGKCQSPRGIAGMVQEKQIIPESSAEPKLQIPDNKTFWGEYHQPPSVDNFPSQFVDGADIRNLRDDTSREDLSSVKNPAIHQSQSHISVAEYQNGDCLSHEMEGSSVSDASPKQRTLTSPRKPSKNESFSSDVLPSQSLPNASSSQALSSEPVQFPAPRELSPLNYSVPTIPQQSLQLPPPPPLPHTHTANAPLLPQFPLDYSSMPHVASYSLQPVHVGNSQTYHASVASQHPQFSGTPNSSWSSLPPPPPPPPPPRLSHDLRFNAETATPGVSSQFQQSHFPLRNDFGFQIPAYPNELHSNSLHQARPSIQEPRQPNFEAENTQSGNSISQFGAPSLLRDDRFTHPPIPELNSSSSLGHGNLHQQSVASQELSVNRMLPFSHDVSKSSSDTHPFSHNQLSSGHLQYPLGDSSLTVPGKPGSMSQYPPDLPDGVSRFSAHYNPYASTFEQPFGSKFSSTAFSQDNGALCGNQYDTPFGLRHVAVHGQGLGSIGSRQATSSPSFDKAVGQILPTAGGEQYDPLFDSIDRSSNAKRKDHHGRKSEPVSESDPTERCGGSYKALDSEEKNRHEVAAVASTTSLENDEFGETADAEVGSVENESPREAVNVATAGEIGTETKSLGKKKKKKKDSRSTKPFKIAIADFVKDVLKPSWQQGNMSKEAFKTIVKKTVDKVSGAMKGHQMPKSQAKINHYIDSQQRKLTKLVMHRKLRARVMLISTSKSKNDVHGDSGTQCFDPYVVSPIISISSLYLYGALGLS</sequence>
<feature type="region of interest" description="Disordered" evidence="2">
    <location>
        <begin position="817"/>
        <end position="840"/>
    </location>
</feature>
<feature type="compositionally biased region" description="Basic residues" evidence="2">
    <location>
        <begin position="721"/>
        <end position="749"/>
    </location>
</feature>
<feature type="compositionally biased region" description="Basic and acidic residues" evidence="2">
    <location>
        <begin position="654"/>
        <end position="666"/>
    </location>
</feature>
<feature type="compositionally biased region" description="Low complexity" evidence="2">
    <location>
        <begin position="30"/>
        <end position="58"/>
    </location>
</feature>
<feature type="compositionally biased region" description="Basic and acidic residues" evidence="2">
    <location>
        <begin position="680"/>
        <end position="698"/>
    </location>
</feature>
<gene>
    <name evidence="4" type="ORF">TIFTF001_023442</name>
</gene>
<dbReference type="SUPFAM" id="SSF109905">
    <property type="entry name" value="Surp module (SWAP domain)"/>
    <property type="match status" value="1"/>
</dbReference>
<dbReference type="InterPro" id="IPR035967">
    <property type="entry name" value="SWAP/Surp_sf"/>
</dbReference>
<feature type="domain" description="C3H1-type" evidence="3">
    <location>
        <begin position="767"/>
        <end position="794"/>
    </location>
</feature>